<dbReference type="AlphaFoldDB" id="F0RW67"/>
<dbReference type="GO" id="GO:0010181">
    <property type="term" value="F:FMN binding"/>
    <property type="evidence" value="ECO:0007669"/>
    <property type="project" value="InterPro"/>
</dbReference>
<dbReference type="EMBL" id="CP002541">
    <property type="protein sequence ID" value="ADY13424.1"/>
    <property type="molecule type" value="Genomic_DNA"/>
</dbReference>
<dbReference type="InterPro" id="IPR008254">
    <property type="entry name" value="Flavodoxin/NO_synth"/>
</dbReference>
<dbReference type="SUPFAM" id="SSF52218">
    <property type="entry name" value="Flavoproteins"/>
    <property type="match status" value="1"/>
</dbReference>
<dbReference type="Gene3D" id="3.40.50.360">
    <property type="match status" value="1"/>
</dbReference>
<evidence type="ECO:0000259" key="2">
    <source>
        <dbReference type="PROSITE" id="PS50902"/>
    </source>
</evidence>
<evidence type="ECO:0000313" key="4">
    <source>
        <dbReference type="Proteomes" id="UP000008466"/>
    </source>
</evidence>
<dbReference type="InterPro" id="IPR029039">
    <property type="entry name" value="Flavoprotein-like_sf"/>
</dbReference>
<dbReference type="PANTHER" id="PTHR38030:SF2">
    <property type="entry name" value="PROTOPORPHYRINOGEN IX DEHYDROGENASE [QUINONE]"/>
    <property type="match status" value="1"/>
</dbReference>
<dbReference type="KEGG" id="sbu:SpiBuddy_1599"/>
<feature type="domain" description="Flavodoxin-like" evidence="2">
    <location>
        <begin position="4"/>
        <end position="150"/>
    </location>
</feature>
<accession>F0RW67</accession>
<dbReference type="GO" id="GO:0006783">
    <property type="term" value="P:heme biosynthetic process"/>
    <property type="evidence" value="ECO:0007669"/>
    <property type="project" value="TreeGrafter"/>
</dbReference>
<evidence type="ECO:0000313" key="3">
    <source>
        <dbReference type="EMBL" id="ADY13424.1"/>
    </source>
</evidence>
<gene>
    <name evidence="3" type="ordered locus">SpiBuddy_1599</name>
</gene>
<dbReference type="InterPro" id="IPR052200">
    <property type="entry name" value="Protoporphyrinogen_IX_DH"/>
</dbReference>
<dbReference type="PROSITE" id="PS50902">
    <property type="entry name" value="FLAVODOXIN_LIKE"/>
    <property type="match status" value="1"/>
</dbReference>
<dbReference type="Proteomes" id="UP000008466">
    <property type="component" value="Chromosome"/>
</dbReference>
<organism evidence="3 4">
    <name type="scientific">Sphaerochaeta globosa (strain ATCC BAA-1886 / DSM 22777 / Buddy)</name>
    <name type="common">Spirochaeta sp. (strain Buddy)</name>
    <dbReference type="NCBI Taxonomy" id="158189"/>
    <lineage>
        <taxon>Bacteria</taxon>
        <taxon>Pseudomonadati</taxon>
        <taxon>Spirochaetota</taxon>
        <taxon>Spirochaetia</taxon>
        <taxon>Spirochaetales</taxon>
        <taxon>Sphaerochaetaceae</taxon>
        <taxon>Sphaerochaeta</taxon>
    </lineage>
</organism>
<dbReference type="PROSITE" id="PS00201">
    <property type="entry name" value="FLAVODOXIN"/>
    <property type="match status" value="1"/>
</dbReference>
<dbReference type="STRING" id="158189.SpiBuddy_1599"/>
<keyword evidence="4" id="KW-1185">Reference proteome</keyword>
<dbReference type="eggNOG" id="COG4635">
    <property type="taxonomic scope" value="Bacteria"/>
</dbReference>
<protein>
    <submittedName>
        <fullName evidence="3">Flavodoxin-like protein</fullName>
    </submittedName>
</protein>
<comment type="cofactor">
    <cofactor evidence="1">
        <name>FMN</name>
        <dbReference type="ChEBI" id="CHEBI:58210"/>
    </cofactor>
</comment>
<dbReference type="Pfam" id="PF12724">
    <property type="entry name" value="Flavodoxin_5"/>
    <property type="match status" value="1"/>
</dbReference>
<dbReference type="RefSeq" id="WP_013607274.1">
    <property type="nucleotide sequence ID" value="NC_015152.1"/>
</dbReference>
<sequence>MPKTLIIYATKYGTTQTCATMLQKLLNEGADLQNLKQKRTVNLDDYDTVVLGGAVYAGRASTKLRKFCSANEQVLLTKKLGLFLCMMEEGEGAIKQLKQCYSQALREKAVVMDYFGGEFLFSKMGWVARKMIKMMSKGDEDVHHIREDAIKAFAEVLNR</sequence>
<dbReference type="GO" id="GO:0070819">
    <property type="term" value="F:menaquinone-dependent protoporphyrinogen oxidase activity"/>
    <property type="evidence" value="ECO:0007669"/>
    <property type="project" value="TreeGrafter"/>
</dbReference>
<reference evidence="4" key="1">
    <citation type="submission" date="2011-02" db="EMBL/GenBank/DDBJ databases">
        <title>Complete sequence of Spirochaeta sp. Buddy.</title>
        <authorList>
            <person name="Lucas S."/>
            <person name="Copeland A."/>
            <person name="Lapidus A."/>
            <person name="Cheng J.-F."/>
            <person name="Goodwin L."/>
            <person name="Pitluck S."/>
            <person name="Zeytun A."/>
            <person name="Detter J.C."/>
            <person name="Han C."/>
            <person name="Tapia R."/>
            <person name="Land M."/>
            <person name="Hauser L."/>
            <person name="Kyrpides N."/>
            <person name="Ivanova N."/>
            <person name="Mikhailova N."/>
            <person name="Pagani I."/>
            <person name="Ritalahti K.M."/>
            <person name="Loeffler F.E."/>
            <person name="Woyke T."/>
        </authorList>
    </citation>
    <scope>NUCLEOTIDE SEQUENCE [LARGE SCALE GENOMIC DNA]</scope>
    <source>
        <strain evidence="4">ATCC BAA-1886 / DSM 22777 / Buddy</strain>
    </source>
</reference>
<dbReference type="InterPro" id="IPR026816">
    <property type="entry name" value="Flavodoxin_dom"/>
</dbReference>
<dbReference type="PANTHER" id="PTHR38030">
    <property type="entry name" value="PROTOPORPHYRINOGEN IX DEHYDROGENASE [MENAQUINONE]"/>
    <property type="match status" value="1"/>
</dbReference>
<dbReference type="HOGENOM" id="CLU_094839_2_0_12"/>
<name>F0RW67_SPHGB</name>
<dbReference type="GO" id="GO:0009055">
    <property type="term" value="F:electron transfer activity"/>
    <property type="evidence" value="ECO:0007669"/>
    <property type="project" value="InterPro"/>
</dbReference>
<dbReference type="InterPro" id="IPR001226">
    <property type="entry name" value="Flavodoxin_CS"/>
</dbReference>
<proteinExistence type="predicted"/>
<evidence type="ECO:0000256" key="1">
    <source>
        <dbReference type="ARBA" id="ARBA00001917"/>
    </source>
</evidence>